<evidence type="ECO:0000259" key="10">
    <source>
        <dbReference type="PROSITE" id="PS50893"/>
    </source>
</evidence>
<comment type="subcellular location">
    <subcellularLocation>
        <location evidence="1">Cell membrane</location>
        <topology evidence="1">Peripheral membrane protein</topology>
    </subcellularLocation>
</comment>
<sequence length="249" mass="28690">MIEIRNLSYRKGKKQILKNISLSLPKNCITGILGANGSGKTTLLRHLIRELPSHNEIYFDGREINHISRKEFAKSLSFVPQNIVYIDEMTIEDVVKMGRYPYKKLFVNYSREDEKIVEESLRVFDLEELREKTIGTVSGGEAKRAFIAKAFAQKTEMVVLDEPINHLDIKHQLGLLKLFQEMKEKTILLSIHNIDLAFKFCDQIILMKNGEILAFGKTEEVLSSGNILEAFEVEVTIKEVEDEKRILYK</sequence>
<dbReference type="Proteomes" id="UP000075816">
    <property type="component" value="Unassembled WGS sequence"/>
</dbReference>
<dbReference type="PANTHER" id="PTHR42771:SF2">
    <property type="entry name" value="IRON(3+)-HYDROXAMATE IMPORT ATP-BINDING PROTEIN FHUC"/>
    <property type="match status" value="1"/>
</dbReference>
<dbReference type="InterPro" id="IPR003439">
    <property type="entry name" value="ABC_transporter-like_ATP-bd"/>
</dbReference>
<dbReference type="InterPro" id="IPR027417">
    <property type="entry name" value="P-loop_NTPase"/>
</dbReference>
<organism evidence="11 12">
    <name type="scientific">Fusobacterium necrophorum subsp. funduliforme</name>
    <dbReference type="NCBI Taxonomy" id="143387"/>
    <lineage>
        <taxon>Bacteria</taxon>
        <taxon>Fusobacteriati</taxon>
        <taxon>Fusobacteriota</taxon>
        <taxon>Fusobacteriia</taxon>
        <taxon>Fusobacteriales</taxon>
        <taxon>Fusobacteriaceae</taxon>
        <taxon>Fusobacterium</taxon>
    </lineage>
</organism>
<evidence type="ECO:0000256" key="2">
    <source>
        <dbReference type="ARBA" id="ARBA00022448"/>
    </source>
</evidence>
<feature type="domain" description="ABC transporter" evidence="10">
    <location>
        <begin position="2"/>
        <end position="234"/>
    </location>
</feature>
<evidence type="ECO:0000256" key="8">
    <source>
        <dbReference type="ARBA" id="ARBA00023065"/>
    </source>
</evidence>
<dbReference type="KEGG" id="fnf:BSQ88_09255"/>
<proteinExistence type="predicted"/>
<accession>A0A162J271</accession>
<dbReference type="SUPFAM" id="SSF52540">
    <property type="entry name" value="P-loop containing nucleoside triphosphate hydrolases"/>
    <property type="match status" value="1"/>
</dbReference>
<evidence type="ECO:0000256" key="7">
    <source>
        <dbReference type="ARBA" id="ARBA00023004"/>
    </source>
</evidence>
<keyword evidence="5" id="KW-0547">Nucleotide-binding</keyword>
<keyword evidence="9" id="KW-0472">Membrane</keyword>
<keyword evidence="3" id="KW-1003">Cell membrane</keyword>
<evidence type="ECO:0000313" key="11">
    <source>
        <dbReference type="EMBL" id="KYL04909.1"/>
    </source>
</evidence>
<dbReference type="GO" id="GO:0016887">
    <property type="term" value="F:ATP hydrolysis activity"/>
    <property type="evidence" value="ECO:0007669"/>
    <property type="project" value="InterPro"/>
</dbReference>
<dbReference type="InterPro" id="IPR051535">
    <property type="entry name" value="Siderophore_ABC-ATPase"/>
</dbReference>
<evidence type="ECO:0000256" key="5">
    <source>
        <dbReference type="ARBA" id="ARBA00022741"/>
    </source>
</evidence>
<evidence type="ECO:0000313" key="12">
    <source>
        <dbReference type="Proteomes" id="UP000075816"/>
    </source>
</evidence>
<dbReference type="EMBL" id="LVEA01000026">
    <property type="protein sequence ID" value="KYL04909.1"/>
    <property type="molecule type" value="Genomic_DNA"/>
</dbReference>
<keyword evidence="2" id="KW-0813">Transport</keyword>
<dbReference type="GO" id="GO:0005524">
    <property type="term" value="F:ATP binding"/>
    <property type="evidence" value="ECO:0007669"/>
    <property type="project" value="UniProtKB-KW"/>
</dbReference>
<dbReference type="InterPro" id="IPR003593">
    <property type="entry name" value="AAA+_ATPase"/>
</dbReference>
<dbReference type="InterPro" id="IPR017871">
    <property type="entry name" value="ABC_transporter-like_CS"/>
</dbReference>
<evidence type="ECO:0000256" key="1">
    <source>
        <dbReference type="ARBA" id="ARBA00004202"/>
    </source>
</evidence>
<dbReference type="PROSITE" id="PS50893">
    <property type="entry name" value="ABC_TRANSPORTER_2"/>
    <property type="match status" value="1"/>
</dbReference>
<keyword evidence="4" id="KW-0410">Iron transport</keyword>
<dbReference type="Gene3D" id="3.40.50.300">
    <property type="entry name" value="P-loop containing nucleotide triphosphate hydrolases"/>
    <property type="match status" value="1"/>
</dbReference>
<dbReference type="Pfam" id="PF00005">
    <property type="entry name" value="ABC_tran"/>
    <property type="match status" value="1"/>
</dbReference>
<evidence type="ECO:0000256" key="9">
    <source>
        <dbReference type="ARBA" id="ARBA00023136"/>
    </source>
</evidence>
<name>A0A162J271_9FUSO</name>
<dbReference type="SMART" id="SM00382">
    <property type="entry name" value="AAA"/>
    <property type="match status" value="1"/>
</dbReference>
<dbReference type="FunFam" id="3.40.50.300:FF:000134">
    <property type="entry name" value="Iron-enterobactin ABC transporter ATP-binding protein"/>
    <property type="match status" value="1"/>
</dbReference>
<gene>
    <name evidence="11" type="ORF">A2J07_09940</name>
</gene>
<protein>
    <submittedName>
        <fullName evidence="11">ABC transporter ATP-binding protein</fullName>
    </submittedName>
</protein>
<evidence type="ECO:0000256" key="4">
    <source>
        <dbReference type="ARBA" id="ARBA00022496"/>
    </source>
</evidence>
<evidence type="ECO:0000256" key="3">
    <source>
        <dbReference type="ARBA" id="ARBA00022475"/>
    </source>
</evidence>
<keyword evidence="8" id="KW-0406">Ion transport</keyword>
<comment type="caution">
    <text evidence="11">The sequence shown here is derived from an EMBL/GenBank/DDBJ whole genome shotgun (WGS) entry which is preliminary data.</text>
</comment>
<dbReference type="GO" id="GO:0005886">
    <property type="term" value="C:plasma membrane"/>
    <property type="evidence" value="ECO:0007669"/>
    <property type="project" value="UniProtKB-SubCell"/>
</dbReference>
<dbReference type="AlphaFoldDB" id="A0A162J271"/>
<dbReference type="GO" id="GO:0006826">
    <property type="term" value="P:iron ion transport"/>
    <property type="evidence" value="ECO:0007669"/>
    <property type="project" value="UniProtKB-KW"/>
</dbReference>
<keyword evidence="7" id="KW-0408">Iron</keyword>
<dbReference type="eggNOG" id="COG1120">
    <property type="taxonomic scope" value="Bacteria"/>
</dbReference>
<evidence type="ECO:0000256" key="6">
    <source>
        <dbReference type="ARBA" id="ARBA00022840"/>
    </source>
</evidence>
<dbReference type="PROSITE" id="PS00211">
    <property type="entry name" value="ABC_TRANSPORTER_1"/>
    <property type="match status" value="1"/>
</dbReference>
<dbReference type="RefSeq" id="WP_005956974.1">
    <property type="nucleotide sequence ID" value="NZ_CAXOUJ010000008.1"/>
</dbReference>
<keyword evidence="6 11" id="KW-0067">ATP-binding</keyword>
<dbReference type="PANTHER" id="PTHR42771">
    <property type="entry name" value="IRON(3+)-HYDROXAMATE IMPORT ATP-BINDING PROTEIN FHUC"/>
    <property type="match status" value="1"/>
</dbReference>
<dbReference type="CDD" id="cd03214">
    <property type="entry name" value="ABC_Iron-Siderophores_B12_Hemin"/>
    <property type="match status" value="1"/>
</dbReference>
<reference evidence="11 12" key="1">
    <citation type="submission" date="2016-03" db="EMBL/GenBank/DDBJ databases">
        <title>Comparative genomics of human isolates of Fusobacterium necrophorum.</title>
        <authorList>
            <person name="Jensen A."/>
            <person name="Bank S."/>
            <person name="Andersen P.S."/>
            <person name="Kristensen L.H."/>
            <person name="Prag J."/>
        </authorList>
    </citation>
    <scope>NUCLEOTIDE SEQUENCE [LARGE SCALE GENOMIC DNA]</scope>
    <source>
        <strain evidence="11 12">LS_1264</strain>
    </source>
</reference>